<accession>A0A849KT83</accession>
<dbReference type="GO" id="GO:0005737">
    <property type="term" value="C:cytoplasm"/>
    <property type="evidence" value="ECO:0007669"/>
    <property type="project" value="TreeGrafter"/>
</dbReference>
<keyword evidence="4" id="KW-1185">Reference proteome</keyword>
<comment type="similarity">
    <text evidence="1">Belongs to the metallophosphoesterase superfamily. YfcE family.</text>
</comment>
<reference evidence="3 4" key="2">
    <citation type="submission" date="2020-06" db="EMBL/GenBank/DDBJ databases">
        <title>Ramlibacter rhizophilus sp. nov., isolated from rhizosphere soil of national flower Mugunghwa from South Korea.</title>
        <authorList>
            <person name="Zheng-Fei Y."/>
            <person name="Huan T."/>
        </authorList>
    </citation>
    <scope>NUCLEOTIDE SEQUENCE [LARGE SCALE GENOMIC DNA]</scope>
    <source>
        <strain evidence="3 4">B156</strain>
    </source>
</reference>
<dbReference type="InterPro" id="IPR050126">
    <property type="entry name" value="Ap4A_hydrolase"/>
</dbReference>
<reference evidence="3 4" key="1">
    <citation type="submission" date="2020-05" db="EMBL/GenBank/DDBJ databases">
        <authorList>
            <person name="Khan S.A."/>
            <person name="Jeon C.O."/>
            <person name="Chun B.H."/>
        </authorList>
    </citation>
    <scope>NUCLEOTIDE SEQUENCE [LARGE SCALE GENOMIC DNA]</scope>
    <source>
        <strain evidence="3 4">B156</strain>
    </source>
</reference>
<dbReference type="InterPro" id="IPR011152">
    <property type="entry name" value="Pesterase_MJ0912"/>
</dbReference>
<dbReference type="PANTHER" id="PTHR42850">
    <property type="entry name" value="METALLOPHOSPHOESTERASE"/>
    <property type="match status" value="1"/>
</dbReference>
<feature type="domain" description="Calcineurin-like phosphoesterase" evidence="2">
    <location>
        <begin position="1"/>
        <end position="213"/>
    </location>
</feature>
<dbReference type="Gene3D" id="3.60.21.10">
    <property type="match status" value="1"/>
</dbReference>
<dbReference type="PIRSF" id="PIRSF000883">
    <property type="entry name" value="Pesterase_MJ0912"/>
    <property type="match status" value="1"/>
</dbReference>
<organism evidence="3 4">
    <name type="scientific">Ramlibacter montanisoli</name>
    <dbReference type="NCBI Taxonomy" id="2732512"/>
    <lineage>
        <taxon>Bacteria</taxon>
        <taxon>Pseudomonadati</taxon>
        <taxon>Pseudomonadota</taxon>
        <taxon>Betaproteobacteria</taxon>
        <taxon>Burkholderiales</taxon>
        <taxon>Comamonadaceae</taxon>
        <taxon>Ramlibacter</taxon>
    </lineage>
</organism>
<dbReference type="SUPFAM" id="SSF56300">
    <property type="entry name" value="Metallo-dependent phosphatases"/>
    <property type="match status" value="1"/>
</dbReference>
<dbReference type="Proteomes" id="UP000552954">
    <property type="component" value="Unassembled WGS sequence"/>
</dbReference>
<evidence type="ECO:0000313" key="4">
    <source>
        <dbReference type="Proteomes" id="UP000552954"/>
    </source>
</evidence>
<comment type="caution">
    <text evidence="3">The sequence shown here is derived from an EMBL/GenBank/DDBJ whole genome shotgun (WGS) entry which is preliminary data.</text>
</comment>
<evidence type="ECO:0000313" key="3">
    <source>
        <dbReference type="EMBL" id="NNU45139.1"/>
    </source>
</evidence>
<dbReference type="AlphaFoldDB" id="A0A849KT83"/>
<dbReference type="GO" id="GO:0016791">
    <property type="term" value="F:phosphatase activity"/>
    <property type="evidence" value="ECO:0007669"/>
    <property type="project" value="TreeGrafter"/>
</dbReference>
<proteinExistence type="inferred from homology"/>
<evidence type="ECO:0000259" key="2">
    <source>
        <dbReference type="Pfam" id="PF12850"/>
    </source>
</evidence>
<dbReference type="EMBL" id="JABFCS010000001">
    <property type="protein sequence ID" value="NNU45139.1"/>
    <property type="molecule type" value="Genomic_DNA"/>
</dbReference>
<sequence>MKLALLSDLHANLRALDACLAHARAAGATRFAILGDLVGYGPEPVQVLQRVMDLVAGGAIVVRGNHDDAALHEPAVRQTAQDLSAAWTHAQLSDVHRAFLLHLPLTATVEDTLLVHASARDPQQWEYVDRPEMAKRCLLAAQAEWGLKRVFCGHVHEQVLYYRGVDGKPMAFSPVPGVPVPLASHRSWLALVGSVGQPRDGDPRAMYALFDVAQARLAFHRIAYDHAGTAAAIRAAGLPEGFARRLERGR</sequence>
<dbReference type="CDD" id="cd00838">
    <property type="entry name" value="MPP_superfamily"/>
    <property type="match status" value="1"/>
</dbReference>
<dbReference type="InterPro" id="IPR024654">
    <property type="entry name" value="Calcineurin-like_PHP_lpxH"/>
</dbReference>
<dbReference type="InterPro" id="IPR029052">
    <property type="entry name" value="Metallo-depent_PP-like"/>
</dbReference>
<name>A0A849KT83_9BURK</name>
<evidence type="ECO:0000256" key="1">
    <source>
        <dbReference type="ARBA" id="ARBA00008950"/>
    </source>
</evidence>
<dbReference type="PANTHER" id="PTHR42850:SF2">
    <property type="entry name" value="BLL5683 PROTEIN"/>
    <property type="match status" value="1"/>
</dbReference>
<protein>
    <submittedName>
        <fullName evidence="3">Metallophosphoesterase</fullName>
    </submittedName>
</protein>
<gene>
    <name evidence="3" type="ORF">HK415_21195</name>
</gene>
<dbReference type="Pfam" id="PF12850">
    <property type="entry name" value="Metallophos_2"/>
    <property type="match status" value="1"/>
</dbReference>
<dbReference type="RefSeq" id="WP_171562695.1">
    <property type="nucleotide sequence ID" value="NZ_JABFCS010000001.1"/>
</dbReference>